<evidence type="ECO:0000256" key="2">
    <source>
        <dbReference type="ARBA" id="ARBA00023043"/>
    </source>
</evidence>
<dbReference type="SMART" id="SM00248">
    <property type="entry name" value="ANK"/>
    <property type="match status" value="2"/>
</dbReference>
<feature type="region of interest" description="Disordered" evidence="4">
    <location>
        <begin position="154"/>
        <end position="187"/>
    </location>
</feature>
<dbReference type="PROSITE" id="PS50088">
    <property type="entry name" value="ANK_REPEAT"/>
    <property type="match status" value="2"/>
</dbReference>
<dbReference type="AlphaFoldDB" id="A0A8H4RC13"/>
<accession>A0A8H4RC13</accession>
<dbReference type="InterPro" id="IPR036770">
    <property type="entry name" value="Ankyrin_rpt-contain_sf"/>
</dbReference>
<dbReference type="EMBL" id="JAAMPI010001384">
    <property type="protein sequence ID" value="KAF4625417.1"/>
    <property type="molecule type" value="Genomic_DNA"/>
</dbReference>
<feature type="region of interest" description="Disordered" evidence="4">
    <location>
        <begin position="89"/>
        <end position="109"/>
    </location>
</feature>
<proteinExistence type="predicted"/>
<dbReference type="PANTHER" id="PTHR24180">
    <property type="entry name" value="CYCLIN-DEPENDENT KINASE INHIBITOR 2C-RELATED"/>
    <property type="match status" value="1"/>
</dbReference>
<protein>
    <recommendedName>
        <fullName evidence="7">Ankyrin</fullName>
    </recommendedName>
</protein>
<evidence type="ECO:0008006" key="7">
    <source>
        <dbReference type="Google" id="ProtNLM"/>
    </source>
</evidence>
<evidence type="ECO:0000313" key="5">
    <source>
        <dbReference type="EMBL" id="KAF4625417.1"/>
    </source>
</evidence>
<dbReference type="PANTHER" id="PTHR24180:SF45">
    <property type="entry name" value="POLY [ADP-RIBOSE] POLYMERASE TANKYRASE"/>
    <property type="match status" value="1"/>
</dbReference>
<name>A0A8H4RC13_9HELO</name>
<feature type="repeat" description="ANK" evidence="3">
    <location>
        <begin position="618"/>
        <end position="650"/>
    </location>
</feature>
<dbReference type="InterPro" id="IPR002110">
    <property type="entry name" value="Ankyrin_rpt"/>
</dbReference>
<gene>
    <name evidence="5" type="ORF">G7Y89_g12752</name>
</gene>
<keyword evidence="1" id="KW-0677">Repeat</keyword>
<organism evidence="5 6">
    <name type="scientific">Cudoniella acicularis</name>
    <dbReference type="NCBI Taxonomy" id="354080"/>
    <lineage>
        <taxon>Eukaryota</taxon>
        <taxon>Fungi</taxon>
        <taxon>Dikarya</taxon>
        <taxon>Ascomycota</taxon>
        <taxon>Pezizomycotina</taxon>
        <taxon>Leotiomycetes</taxon>
        <taxon>Helotiales</taxon>
        <taxon>Tricladiaceae</taxon>
        <taxon>Cudoniella</taxon>
    </lineage>
</organism>
<evidence type="ECO:0000256" key="1">
    <source>
        <dbReference type="ARBA" id="ARBA00022737"/>
    </source>
</evidence>
<dbReference type="Gene3D" id="1.25.40.20">
    <property type="entry name" value="Ankyrin repeat-containing domain"/>
    <property type="match status" value="2"/>
</dbReference>
<comment type="caution">
    <text evidence="5">The sequence shown here is derived from an EMBL/GenBank/DDBJ whole genome shotgun (WGS) entry which is preliminary data.</text>
</comment>
<dbReference type="Proteomes" id="UP000566819">
    <property type="component" value="Unassembled WGS sequence"/>
</dbReference>
<feature type="repeat" description="ANK" evidence="3">
    <location>
        <begin position="364"/>
        <end position="398"/>
    </location>
</feature>
<dbReference type="OrthoDB" id="194358at2759"/>
<feature type="region of interest" description="Disordered" evidence="4">
    <location>
        <begin position="241"/>
        <end position="264"/>
    </location>
</feature>
<dbReference type="PRINTS" id="PR01415">
    <property type="entry name" value="ANKYRIN"/>
</dbReference>
<keyword evidence="2 3" id="KW-0040">ANK repeat</keyword>
<evidence type="ECO:0000256" key="4">
    <source>
        <dbReference type="SAM" id="MobiDB-lite"/>
    </source>
</evidence>
<keyword evidence="6" id="KW-1185">Reference proteome</keyword>
<dbReference type="PROSITE" id="PS50297">
    <property type="entry name" value="ANK_REP_REGION"/>
    <property type="match status" value="2"/>
</dbReference>
<sequence>MAKGPGGRPPNAWTNSRRRKLTRLYTLTNLSIGEIQSVLEEQDFNPKSRDIQKRLRSLFPKDYAKHHRSYRPKNDENMKMRISIIRSVQQLDSSRTTETHSVEELSTGVKQGSENLLGLSSSKVSSFEQHRGVPQPILSEGIQLSDLEKEMLDAFPPPHHPPSAQNIFLNDDMSADSTPNPRPSVDTLSRRLQNRSLSYVQEVHSILTLSSTNSYISSSLGSASSWGSGLISRGSVRSKLSNVSNSSQMLPRPPDPQSHQRPSNLAQSIISKVKATLSKAEQDVWDEIIDDTQFLPHVPMPPKRPAYNEIALCQRPCCYFLVPYARGEAHGIQCYHCGFTRIHHYARQGLWSHKFPLLNQTDFFGNTPLHYAAASENSSLLFILGMIENGADVQARNTSGETFLHVLKFPRLRNELIEGVPDYIVFLRKLKELNFPFQARNVHGQTVTHTALEYWNAAFSQLGPLDTTQKLMIHLEALELMSANLSAVDNHGYKPGDDGMLPVQLRYVGLDPKHDLMETQEDLRMILDKFRSPRPIEHINFRAVLSSATATYNFKTWFESLHNTTRLISWIDIHGDSPLTAILKIWRARKGEDHEEKLRDIVLQVISMGCSMDLRDRKGYTALAIASIRGSRLIVEALLGLGANPNTRSYKGVSTLSQVSKRMRFAQREGNDKCYTRLLSCINLLVDNGAQLKPMLHDFRDTYF</sequence>
<dbReference type="SUPFAM" id="SSF48403">
    <property type="entry name" value="Ankyrin repeat"/>
    <property type="match status" value="1"/>
</dbReference>
<dbReference type="Pfam" id="PF00023">
    <property type="entry name" value="Ank"/>
    <property type="match status" value="2"/>
</dbReference>
<dbReference type="InterPro" id="IPR051637">
    <property type="entry name" value="Ank_repeat_dom-contain_49"/>
</dbReference>
<evidence type="ECO:0000313" key="6">
    <source>
        <dbReference type="Proteomes" id="UP000566819"/>
    </source>
</evidence>
<evidence type="ECO:0000256" key="3">
    <source>
        <dbReference type="PROSITE-ProRule" id="PRU00023"/>
    </source>
</evidence>
<reference evidence="5 6" key="1">
    <citation type="submission" date="2020-03" db="EMBL/GenBank/DDBJ databases">
        <title>Draft Genome Sequence of Cudoniella acicularis.</title>
        <authorList>
            <person name="Buettner E."/>
            <person name="Kellner H."/>
        </authorList>
    </citation>
    <scope>NUCLEOTIDE SEQUENCE [LARGE SCALE GENOMIC DNA]</scope>
    <source>
        <strain evidence="5 6">DSM 108380</strain>
    </source>
</reference>